<dbReference type="Gene3D" id="1.20.120.1630">
    <property type="match status" value="1"/>
</dbReference>
<evidence type="ECO:0000313" key="1">
    <source>
        <dbReference type="EMBL" id="KAK8130763.1"/>
    </source>
</evidence>
<dbReference type="Proteomes" id="UP001392437">
    <property type="component" value="Unassembled WGS sequence"/>
</dbReference>
<name>A0AAW0RAC2_9PEZI</name>
<keyword evidence="2" id="KW-1185">Reference proteome</keyword>
<dbReference type="PANTHER" id="PTHR32251:SF15">
    <property type="entry name" value="3-OXO-5-ALPHA-STEROID 4-DEHYDROGENASE (DUF1295)"/>
    <property type="match status" value="1"/>
</dbReference>
<organism evidence="1 2">
    <name type="scientific">Apiospora kogelbergensis</name>
    <dbReference type="NCBI Taxonomy" id="1337665"/>
    <lineage>
        <taxon>Eukaryota</taxon>
        <taxon>Fungi</taxon>
        <taxon>Dikarya</taxon>
        <taxon>Ascomycota</taxon>
        <taxon>Pezizomycotina</taxon>
        <taxon>Sordariomycetes</taxon>
        <taxon>Xylariomycetidae</taxon>
        <taxon>Amphisphaeriales</taxon>
        <taxon>Apiosporaceae</taxon>
        <taxon>Apiospora</taxon>
    </lineage>
</organism>
<proteinExistence type="predicted"/>
<dbReference type="Pfam" id="PF06966">
    <property type="entry name" value="DUF1295"/>
    <property type="match status" value="1"/>
</dbReference>
<accession>A0AAW0RAC2</accession>
<dbReference type="EMBL" id="JAQQWP010000002">
    <property type="protein sequence ID" value="KAK8130763.1"/>
    <property type="molecule type" value="Genomic_DNA"/>
</dbReference>
<dbReference type="AlphaFoldDB" id="A0AAW0RAC2"/>
<dbReference type="PANTHER" id="PTHR32251">
    <property type="entry name" value="3-OXO-5-ALPHA-STEROID 4-DEHYDROGENASE"/>
    <property type="match status" value="1"/>
</dbReference>
<protein>
    <recommendedName>
        <fullName evidence="3">Steroid 5-alpha reductase family enzyme</fullName>
    </recommendedName>
</protein>
<evidence type="ECO:0000313" key="2">
    <source>
        <dbReference type="Proteomes" id="UP001392437"/>
    </source>
</evidence>
<gene>
    <name evidence="1" type="ORF">PG999_003143</name>
</gene>
<reference evidence="1 2" key="1">
    <citation type="submission" date="2023-01" db="EMBL/GenBank/DDBJ databases">
        <title>Analysis of 21 Apiospora genomes using comparative genomics revels a genus with tremendous synthesis potential of carbohydrate active enzymes and secondary metabolites.</title>
        <authorList>
            <person name="Sorensen T."/>
        </authorList>
    </citation>
    <scope>NUCLEOTIDE SEQUENCE [LARGE SCALE GENOMIC DNA]</scope>
    <source>
        <strain evidence="1 2">CBS 117206</strain>
    </source>
</reference>
<sequence length="361" mass="39937">MAAYVDGAGRYLGQVGNESSSSVLNASPIPSVVKYHRALGRELLDVGILRDTILPSLQVHGSLALVAYGVARATDGVEGKDWLWPVAPVVNGWWSAVGRKVFVRGLTLPQAFATLSRPERLLLAGVSLWGGRLFYRIATRSARRRRARPGSDDARYEEAKKDPGFWNKALLTLFVPEALIQTVISLPFTAPFHHQGAVLTGYHPVIQAVAVGLFSAGFALEVLADKQLEEFKQDPKNKNAVCKEGVWSLVRHPNYLGDSLVHFSFPLLLYGSDMLAPIEILGCLANYLFLRYVGGDKQTEQHQERRYSQTNLEKHADFVKFKETHNSVWPRVEVVGNKWLWYVLGAGAAGAAIEQAIHQLL</sequence>
<dbReference type="InterPro" id="IPR010721">
    <property type="entry name" value="UstE-like"/>
</dbReference>
<comment type="caution">
    <text evidence="1">The sequence shown here is derived from an EMBL/GenBank/DDBJ whole genome shotgun (WGS) entry which is preliminary data.</text>
</comment>
<dbReference type="PROSITE" id="PS50244">
    <property type="entry name" value="S5A_REDUCTASE"/>
    <property type="match status" value="1"/>
</dbReference>
<dbReference type="GO" id="GO:0016020">
    <property type="term" value="C:membrane"/>
    <property type="evidence" value="ECO:0007669"/>
    <property type="project" value="TreeGrafter"/>
</dbReference>
<evidence type="ECO:0008006" key="3">
    <source>
        <dbReference type="Google" id="ProtNLM"/>
    </source>
</evidence>